<accession>A0ABX1V726</accession>
<evidence type="ECO:0000259" key="5">
    <source>
        <dbReference type="PROSITE" id="PS51846"/>
    </source>
</evidence>
<keyword evidence="3 4" id="KW-0812">Transmembrane</keyword>
<keyword evidence="3 4" id="KW-1133">Transmembrane helix</keyword>
<proteinExistence type="predicted"/>
<feature type="transmembrane region" description="Helical" evidence="4">
    <location>
        <begin position="97"/>
        <end position="114"/>
    </location>
</feature>
<evidence type="ECO:0000313" key="7">
    <source>
        <dbReference type="Proteomes" id="UP000609651"/>
    </source>
</evidence>
<feature type="domain" description="CNNM transmembrane" evidence="5">
    <location>
        <begin position="1"/>
        <end position="192"/>
    </location>
</feature>
<dbReference type="EMBL" id="WTPX01000002">
    <property type="protein sequence ID" value="NNJ24073.1"/>
    <property type="molecule type" value="Genomic_DNA"/>
</dbReference>
<keyword evidence="7" id="KW-1185">Reference proteome</keyword>
<dbReference type="PANTHER" id="PTHR22777">
    <property type="entry name" value="HEMOLYSIN-RELATED"/>
    <property type="match status" value="1"/>
</dbReference>
<keyword evidence="1" id="KW-0677">Repeat</keyword>
<comment type="caution">
    <text evidence="6">The sequence shown here is derived from an EMBL/GenBank/DDBJ whole genome shotgun (WGS) entry which is preliminary data.</text>
</comment>
<feature type="transmembrane region" description="Helical" evidence="4">
    <location>
        <begin position="134"/>
        <end position="155"/>
    </location>
</feature>
<dbReference type="Pfam" id="PF01595">
    <property type="entry name" value="CNNM"/>
    <property type="match status" value="1"/>
</dbReference>
<dbReference type="PROSITE" id="PS51846">
    <property type="entry name" value="CNNM"/>
    <property type="match status" value="1"/>
</dbReference>
<protein>
    <recommendedName>
        <fullName evidence="5">CNNM transmembrane domain-containing protein</fullName>
    </recommendedName>
</protein>
<evidence type="ECO:0000313" key="6">
    <source>
        <dbReference type="EMBL" id="NNJ24073.1"/>
    </source>
</evidence>
<gene>
    <name evidence="6" type="ORF">LzC2_01220</name>
</gene>
<organism evidence="6 7">
    <name type="scientific">Alienimonas chondri</name>
    <dbReference type="NCBI Taxonomy" id="2681879"/>
    <lineage>
        <taxon>Bacteria</taxon>
        <taxon>Pseudomonadati</taxon>
        <taxon>Planctomycetota</taxon>
        <taxon>Planctomycetia</taxon>
        <taxon>Planctomycetales</taxon>
        <taxon>Planctomycetaceae</taxon>
        <taxon>Alienimonas</taxon>
    </lineage>
</organism>
<feature type="transmembrane region" description="Helical" evidence="4">
    <location>
        <begin position="71"/>
        <end position="90"/>
    </location>
</feature>
<dbReference type="InterPro" id="IPR002550">
    <property type="entry name" value="CNNM"/>
</dbReference>
<name>A0ABX1V726_9PLAN</name>
<evidence type="ECO:0000256" key="3">
    <source>
        <dbReference type="PROSITE-ProRule" id="PRU01193"/>
    </source>
</evidence>
<keyword evidence="2" id="KW-0129">CBS domain</keyword>
<reference evidence="6 7" key="1">
    <citation type="journal article" date="2020" name="Syst. Appl. Microbiol.">
        <title>Alienimonas chondri sp. nov., a novel planctomycete isolated from the biofilm of the red alga Chondrus crispus.</title>
        <authorList>
            <person name="Vitorino I."/>
            <person name="Albuquerque L."/>
            <person name="Wiegand S."/>
            <person name="Kallscheuer N."/>
            <person name="da Costa M.S."/>
            <person name="Lobo-da-Cunha A."/>
            <person name="Jogler C."/>
            <person name="Lage O.M."/>
        </authorList>
    </citation>
    <scope>NUCLEOTIDE SEQUENCE [LARGE SCALE GENOMIC DNA]</scope>
    <source>
        <strain evidence="6 7">LzC2</strain>
    </source>
</reference>
<sequence length="340" mass="35860">MMTALLTAAGLFALGVYLSALFSGAETAFYRISTLRLSFHAAAGKRRASRVLRFAEQPARFVATLLVGNNVANYLTTAAIGVAVAAFSTGGGGAPEVIATWLISPVVFVCGELLPKRLCYLAPSYFLGRQSSFLLVIFKLAAPVSIPLAGLARLLEKDDESDSRRVGGVLGRGRLIEVLDEGHRAGLLTDVQDRLTENVLHAAPGRARERATPPERAVSFPLACTRDELLAKAVALGVREVLLTAEPAGGASTVPAAEAAPFVGYVKVADVAAGDRAPRDWLRPLPRIAEGATRLEALAELRREGDAVGLLISRADGSGGGRVVGVLNERGLLRELFGRV</sequence>
<dbReference type="PANTHER" id="PTHR22777:SF17">
    <property type="entry name" value="UPF0053 PROTEIN SLL0260"/>
    <property type="match status" value="1"/>
</dbReference>
<evidence type="ECO:0000256" key="2">
    <source>
        <dbReference type="ARBA" id="ARBA00023122"/>
    </source>
</evidence>
<dbReference type="Proteomes" id="UP000609651">
    <property type="component" value="Unassembled WGS sequence"/>
</dbReference>
<evidence type="ECO:0000256" key="1">
    <source>
        <dbReference type="ARBA" id="ARBA00022737"/>
    </source>
</evidence>
<evidence type="ECO:0000256" key="4">
    <source>
        <dbReference type="SAM" id="Phobius"/>
    </source>
</evidence>
<keyword evidence="3 4" id="KW-0472">Membrane</keyword>